<keyword evidence="2" id="KW-0238">DNA-binding</keyword>
<proteinExistence type="predicted"/>
<dbReference type="InterPro" id="IPR014710">
    <property type="entry name" value="RmlC-like_jellyroll"/>
</dbReference>
<keyword evidence="3" id="KW-0804">Transcription</keyword>
<dbReference type="GO" id="GO:0003700">
    <property type="term" value="F:DNA-binding transcription factor activity"/>
    <property type="evidence" value="ECO:0007669"/>
    <property type="project" value="InterPro"/>
</dbReference>
<dbReference type="PANTHER" id="PTHR43280:SF28">
    <property type="entry name" value="HTH-TYPE TRANSCRIPTIONAL ACTIVATOR RHAS"/>
    <property type="match status" value="1"/>
</dbReference>
<dbReference type="AlphaFoldDB" id="A0A6B8RFA6"/>
<evidence type="ECO:0000256" key="1">
    <source>
        <dbReference type="ARBA" id="ARBA00023015"/>
    </source>
</evidence>
<dbReference type="InterPro" id="IPR037923">
    <property type="entry name" value="HTH-like"/>
</dbReference>
<protein>
    <submittedName>
        <fullName evidence="5">AraC family transcriptional regulator</fullName>
    </submittedName>
</protein>
<dbReference type="EMBL" id="CP034235">
    <property type="protein sequence ID" value="QGQ94870.1"/>
    <property type="molecule type" value="Genomic_DNA"/>
</dbReference>
<name>A0A6B8RFA6_9BACL</name>
<dbReference type="Gene3D" id="2.60.120.10">
    <property type="entry name" value="Jelly Rolls"/>
    <property type="match status" value="1"/>
</dbReference>
<dbReference type="PROSITE" id="PS01124">
    <property type="entry name" value="HTH_ARAC_FAMILY_2"/>
    <property type="match status" value="1"/>
</dbReference>
<dbReference type="Proteomes" id="UP000426246">
    <property type="component" value="Chromosome"/>
</dbReference>
<keyword evidence="6" id="KW-1185">Reference proteome</keyword>
<evidence type="ECO:0000256" key="2">
    <source>
        <dbReference type="ARBA" id="ARBA00023125"/>
    </source>
</evidence>
<keyword evidence="1" id="KW-0805">Transcription regulation</keyword>
<evidence type="ECO:0000313" key="6">
    <source>
        <dbReference type="Proteomes" id="UP000426246"/>
    </source>
</evidence>
<reference evidence="6" key="1">
    <citation type="submission" date="2018-11" db="EMBL/GenBank/DDBJ databases">
        <title>Complete genome sequence of Paenibacillus sp. ML311-T8.</title>
        <authorList>
            <person name="Nam Y.-D."/>
            <person name="Kang J."/>
            <person name="Chung W.-H."/>
            <person name="Park Y.S."/>
        </authorList>
    </citation>
    <scope>NUCLEOTIDE SEQUENCE [LARGE SCALE GENOMIC DNA]</scope>
    <source>
        <strain evidence="6">ML311-T8</strain>
    </source>
</reference>
<dbReference type="InterPro" id="IPR009057">
    <property type="entry name" value="Homeodomain-like_sf"/>
</dbReference>
<dbReference type="GO" id="GO:0043565">
    <property type="term" value="F:sequence-specific DNA binding"/>
    <property type="evidence" value="ECO:0007669"/>
    <property type="project" value="InterPro"/>
</dbReference>
<evidence type="ECO:0000313" key="5">
    <source>
        <dbReference type="EMBL" id="QGQ94870.1"/>
    </source>
</evidence>
<dbReference type="SUPFAM" id="SSF46689">
    <property type="entry name" value="Homeodomain-like"/>
    <property type="match status" value="2"/>
</dbReference>
<gene>
    <name evidence="5" type="ORF">EHS13_08265</name>
</gene>
<dbReference type="InterPro" id="IPR003313">
    <property type="entry name" value="AraC-bd"/>
</dbReference>
<evidence type="ECO:0000256" key="3">
    <source>
        <dbReference type="ARBA" id="ARBA00023163"/>
    </source>
</evidence>
<dbReference type="PANTHER" id="PTHR43280">
    <property type="entry name" value="ARAC-FAMILY TRANSCRIPTIONAL REGULATOR"/>
    <property type="match status" value="1"/>
</dbReference>
<dbReference type="CDD" id="cd02208">
    <property type="entry name" value="cupin_RmlC-like"/>
    <property type="match status" value="1"/>
</dbReference>
<sequence length="299" mass="34522">MNKLSCIWRDIMTYANLKENTWLPDQAFPINIFHNLPNDHNVLGLHWHEHMELIYMVEGEAVFDIGNQSFAATAGDILFVNGGQLHSGYSIHNQGVNYYAIVYNPSLLFGSVLDAHHAQTIGPFLNGDLSLPNLIQKTDDYYVETKQWILKTIDEFTNKAFAYEVNIKAYLQLILVLFSRHSSIKLPHNQKNVRQAEMLKPVIIYLEKAFSNKISLEQAAKLVNLSTHHFCKSFKKMTGRTFIEYLHIIRINEAERLLKKTEIPITRIAEQVGFCNINYFDKVFKKVKKYSPSNARKQS</sequence>
<evidence type="ECO:0000259" key="4">
    <source>
        <dbReference type="PROSITE" id="PS01124"/>
    </source>
</evidence>
<dbReference type="InterPro" id="IPR018062">
    <property type="entry name" value="HTH_AraC-typ_CS"/>
</dbReference>
<dbReference type="Pfam" id="PF12833">
    <property type="entry name" value="HTH_18"/>
    <property type="match status" value="1"/>
</dbReference>
<organism evidence="5 6">
    <name type="scientific">Paenibacillus psychroresistens</name>
    <dbReference type="NCBI Taxonomy" id="1778678"/>
    <lineage>
        <taxon>Bacteria</taxon>
        <taxon>Bacillati</taxon>
        <taxon>Bacillota</taxon>
        <taxon>Bacilli</taxon>
        <taxon>Bacillales</taxon>
        <taxon>Paenibacillaceae</taxon>
        <taxon>Paenibacillus</taxon>
    </lineage>
</organism>
<dbReference type="SUPFAM" id="SSF51215">
    <property type="entry name" value="Regulatory protein AraC"/>
    <property type="match status" value="1"/>
</dbReference>
<feature type="domain" description="HTH araC/xylS-type" evidence="4">
    <location>
        <begin position="200"/>
        <end position="298"/>
    </location>
</feature>
<dbReference type="Pfam" id="PF02311">
    <property type="entry name" value="AraC_binding"/>
    <property type="match status" value="1"/>
</dbReference>
<accession>A0A6B8RFA6</accession>
<dbReference type="InterPro" id="IPR018060">
    <property type="entry name" value="HTH_AraC"/>
</dbReference>
<dbReference type="PROSITE" id="PS00041">
    <property type="entry name" value="HTH_ARAC_FAMILY_1"/>
    <property type="match status" value="1"/>
</dbReference>
<dbReference type="KEGG" id="ppsc:EHS13_08265"/>
<dbReference type="Gene3D" id="1.10.10.60">
    <property type="entry name" value="Homeodomain-like"/>
    <property type="match status" value="2"/>
</dbReference>
<dbReference type="SMART" id="SM00342">
    <property type="entry name" value="HTH_ARAC"/>
    <property type="match status" value="1"/>
</dbReference>